<reference evidence="1" key="1">
    <citation type="submission" date="2015-12" db="EMBL/GenBank/DDBJ databases">
        <title>Gene expression during late stages of embryo sac development: a critical building block for successful pollen-pistil interactions.</title>
        <authorList>
            <person name="Liu Y."/>
            <person name="Joly V."/>
            <person name="Sabar M."/>
            <person name="Matton D.P."/>
        </authorList>
    </citation>
    <scope>NUCLEOTIDE SEQUENCE</scope>
</reference>
<evidence type="ECO:0000313" key="1">
    <source>
        <dbReference type="EMBL" id="JAP14563.1"/>
    </source>
</evidence>
<protein>
    <submittedName>
        <fullName evidence="1">Putative ovule protein</fullName>
    </submittedName>
</protein>
<organism evidence="1">
    <name type="scientific">Solanum chacoense</name>
    <name type="common">Chaco potato</name>
    <dbReference type="NCBI Taxonomy" id="4108"/>
    <lineage>
        <taxon>Eukaryota</taxon>
        <taxon>Viridiplantae</taxon>
        <taxon>Streptophyta</taxon>
        <taxon>Embryophyta</taxon>
        <taxon>Tracheophyta</taxon>
        <taxon>Spermatophyta</taxon>
        <taxon>Magnoliopsida</taxon>
        <taxon>eudicotyledons</taxon>
        <taxon>Gunneridae</taxon>
        <taxon>Pentapetalae</taxon>
        <taxon>asterids</taxon>
        <taxon>lamiids</taxon>
        <taxon>Solanales</taxon>
        <taxon>Solanaceae</taxon>
        <taxon>Solanoideae</taxon>
        <taxon>Solaneae</taxon>
        <taxon>Solanum</taxon>
    </lineage>
</organism>
<name>A0A0V0H334_SOLCH</name>
<sequence length="64" mass="7338">VISNYSKTCKRMKEECKETAVTEDLSEFCQQQKNLYTSRASSGPMLSYQLALIVFSLIGKEPKW</sequence>
<feature type="non-terminal residue" evidence="1">
    <location>
        <position position="1"/>
    </location>
</feature>
<proteinExistence type="predicted"/>
<dbReference type="AlphaFoldDB" id="A0A0V0H334"/>
<accession>A0A0V0H334</accession>
<dbReference type="EMBL" id="GEDG01026394">
    <property type="protein sequence ID" value="JAP14563.1"/>
    <property type="molecule type" value="Transcribed_RNA"/>
</dbReference>